<organism evidence="1">
    <name type="scientific">Ixodes ricinus</name>
    <name type="common">Common tick</name>
    <name type="synonym">Acarus ricinus</name>
    <dbReference type="NCBI Taxonomy" id="34613"/>
    <lineage>
        <taxon>Eukaryota</taxon>
        <taxon>Metazoa</taxon>
        <taxon>Ecdysozoa</taxon>
        <taxon>Arthropoda</taxon>
        <taxon>Chelicerata</taxon>
        <taxon>Arachnida</taxon>
        <taxon>Acari</taxon>
        <taxon>Parasitiformes</taxon>
        <taxon>Ixodida</taxon>
        <taxon>Ixodoidea</taxon>
        <taxon>Ixodidae</taxon>
        <taxon>Ixodinae</taxon>
        <taxon>Ixodes</taxon>
    </lineage>
</organism>
<evidence type="ECO:0000313" key="1">
    <source>
        <dbReference type="EMBL" id="MXU89669.1"/>
    </source>
</evidence>
<proteinExistence type="predicted"/>
<reference evidence="1" key="1">
    <citation type="submission" date="2019-12" db="EMBL/GenBank/DDBJ databases">
        <title>An insight into the sialome of adult female Ixodes ricinus ticks feeding for 6 days.</title>
        <authorList>
            <person name="Perner J."/>
            <person name="Ribeiro J.M.C."/>
        </authorList>
    </citation>
    <scope>NUCLEOTIDE SEQUENCE</scope>
    <source>
        <strain evidence="1">Semi-engorged</strain>
        <tissue evidence="1">Salivary glands</tissue>
    </source>
</reference>
<dbReference type="EMBL" id="GIFC01007586">
    <property type="protein sequence ID" value="MXU89669.1"/>
    <property type="molecule type" value="Transcribed_RNA"/>
</dbReference>
<sequence length="109" mass="12124">MHWLLFALPFPRNPVPLFLLLLSRYPSAPVKALLRVRCSRCGAPQRREHSLERRVVAVVAAGIVCSLSRVACVRARVWGTVWSPEGMVRRTSSDTVEPVTAQPATCHHA</sequence>
<protein>
    <submittedName>
        <fullName evidence="1">Uncharacterized protein</fullName>
    </submittedName>
</protein>
<dbReference type="AlphaFoldDB" id="A0A6B0UJ33"/>
<accession>A0A6B0UJ33</accession>
<name>A0A6B0UJ33_IXORI</name>